<proteinExistence type="predicted"/>
<dbReference type="SUPFAM" id="SSF54928">
    <property type="entry name" value="RNA-binding domain, RBD"/>
    <property type="match status" value="1"/>
</dbReference>
<keyword evidence="4" id="KW-1185">Reference proteome</keyword>
<dbReference type="GO" id="GO:0003723">
    <property type="term" value="F:RNA binding"/>
    <property type="evidence" value="ECO:0007669"/>
    <property type="project" value="UniProtKB-KW"/>
</dbReference>
<protein>
    <recommendedName>
        <fullName evidence="2">RRM domain-containing protein</fullName>
    </recommendedName>
</protein>
<dbReference type="EMBL" id="BGZK01004869">
    <property type="protein sequence ID" value="GBP11329.1"/>
    <property type="molecule type" value="Genomic_DNA"/>
</dbReference>
<dbReference type="AlphaFoldDB" id="A0A4C1T9Y4"/>
<name>A0A4C1T9Y4_EUMVA</name>
<dbReference type="Gene3D" id="3.30.70.330">
    <property type="match status" value="1"/>
</dbReference>
<gene>
    <name evidence="3" type="ORF">EVAR_91767_1</name>
</gene>
<dbReference type="OrthoDB" id="8093034at2759"/>
<dbReference type="Proteomes" id="UP000299102">
    <property type="component" value="Unassembled WGS sequence"/>
</dbReference>
<dbReference type="InterPro" id="IPR012677">
    <property type="entry name" value="Nucleotide-bd_a/b_plait_sf"/>
</dbReference>
<dbReference type="Pfam" id="PF00076">
    <property type="entry name" value="RRM_1"/>
    <property type="match status" value="1"/>
</dbReference>
<evidence type="ECO:0000256" key="1">
    <source>
        <dbReference type="ARBA" id="ARBA00022884"/>
    </source>
</evidence>
<organism evidence="3 4">
    <name type="scientific">Eumeta variegata</name>
    <name type="common">Bagworm moth</name>
    <name type="synonym">Eumeta japonica</name>
    <dbReference type="NCBI Taxonomy" id="151549"/>
    <lineage>
        <taxon>Eukaryota</taxon>
        <taxon>Metazoa</taxon>
        <taxon>Ecdysozoa</taxon>
        <taxon>Arthropoda</taxon>
        <taxon>Hexapoda</taxon>
        <taxon>Insecta</taxon>
        <taxon>Pterygota</taxon>
        <taxon>Neoptera</taxon>
        <taxon>Endopterygota</taxon>
        <taxon>Lepidoptera</taxon>
        <taxon>Glossata</taxon>
        <taxon>Ditrysia</taxon>
        <taxon>Tineoidea</taxon>
        <taxon>Psychidae</taxon>
        <taxon>Oiketicinae</taxon>
        <taxon>Eumeta</taxon>
    </lineage>
</organism>
<reference evidence="3 4" key="1">
    <citation type="journal article" date="2019" name="Commun. Biol.">
        <title>The bagworm genome reveals a unique fibroin gene that provides high tensile strength.</title>
        <authorList>
            <person name="Kono N."/>
            <person name="Nakamura H."/>
            <person name="Ohtoshi R."/>
            <person name="Tomita M."/>
            <person name="Numata K."/>
            <person name="Arakawa K."/>
        </authorList>
    </citation>
    <scope>NUCLEOTIDE SEQUENCE [LARGE SCALE GENOMIC DNA]</scope>
</reference>
<feature type="domain" description="RRM" evidence="2">
    <location>
        <begin position="16"/>
        <end position="77"/>
    </location>
</feature>
<dbReference type="InterPro" id="IPR000504">
    <property type="entry name" value="RRM_dom"/>
</dbReference>
<accession>A0A4C1T9Y4</accession>
<dbReference type="InterPro" id="IPR035979">
    <property type="entry name" value="RBD_domain_sf"/>
</dbReference>
<sequence length="87" mass="9831">MSYRPPPRIDGMVSLKVDNLTYRTTPEDLRRVFERCGDVGDIYSTGSVHQREPRICFHSMTRDAEEALDSLDGACWMDESCSADGTL</sequence>
<comment type="caution">
    <text evidence="3">The sequence shown here is derived from an EMBL/GenBank/DDBJ whole genome shotgun (WGS) entry which is preliminary data.</text>
</comment>
<keyword evidence="1" id="KW-0694">RNA-binding</keyword>
<evidence type="ECO:0000313" key="4">
    <source>
        <dbReference type="Proteomes" id="UP000299102"/>
    </source>
</evidence>
<evidence type="ECO:0000313" key="3">
    <source>
        <dbReference type="EMBL" id="GBP11329.1"/>
    </source>
</evidence>
<dbReference type="STRING" id="151549.A0A4C1T9Y4"/>
<evidence type="ECO:0000259" key="2">
    <source>
        <dbReference type="Pfam" id="PF00076"/>
    </source>
</evidence>